<feature type="compositionally biased region" description="Basic and acidic residues" evidence="1">
    <location>
        <begin position="123"/>
        <end position="151"/>
    </location>
</feature>
<feature type="region of interest" description="Disordered" evidence="1">
    <location>
        <begin position="122"/>
        <end position="151"/>
    </location>
</feature>
<dbReference type="Proteomes" id="UP001302812">
    <property type="component" value="Unassembled WGS sequence"/>
</dbReference>
<name>A0AAN6T9C5_9PEZI</name>
<comment type="caution">
    <text evidence="2">The sequence shown here is derived from an EMBL/GenBank/DDBJ whole genome shotgun (WGS) entry which is preliminary data.</text>
</comment>
<evidence type="ECO:0000313" key="3">
    <source>
        <dbReference type="Proteomes" id="UP001302812"/>
    </source>
</evidence>
<dbReference type="AlphaFoldDB" id="A0AAN6T9C5"/>
<protein>
    <submittedName>
        <fullName evidence="2">Uncharacterized protein</fullName>
    </submittedName>
</protein>
<dbReference type="RefSeq" id="XP_064667188.1">
    <property type="nucleotide sequence ID" value="XM_064813813.1"/>
</dbReference>
<reference evidence="2" key="2">
    <citation type="submission" date="2023-05" db="EMBL/GenBank/DDBJ databases">
        <authorList>
            <consortium name="Lawrence Berkeley National Laboratory"/>
            <person name="Steindorff A."/>
            <person name="Hensen N."/>
            <person name="Bonometti L."/>
            <person name="Westerberg I."/>
            <person name="Brannstrom I.O."/>
            <person name="Guillou S."/>
            <person name="Cros-Aarteil S."/>
            <person name="Calhoun S."/>
            <person name="Haridas S."/>
            <person name="Kuo A."/>
            <person name="Mondo S."/>
            <person name="Pangilinan J."/>
            <person name="Riley R."/>
            <person name="Labutti K."/>
            <person name="Andreopoulos B."/>
            <person name="Lipzen A."/>
            <person name="Chen C."/>
            <person name="Yanf M."/>
            <person name="Daum C."/>
            <person name="Ng V."/>
            <person name="Clum A."/>
            <person name="Ohm R."/>
            <person name="Martin F."/>
            <person name="Silar P."/>
            <person name="Natvig D."/>
            <person name="Lalanne C."/>
            <person name="Gautier V."/>
            <person name="Ament-Velasquez S.L."/>
            <person name="Kruys A."/>
            <person name="Hutchinson M.I."/>
            <person name="Powell A.J."/>
            <person name="Barry K."/>
            <person name="Miller A.N."/>
            <person name="Grigoriev I.V."/>
            <person name="Debuchy R."/>
            <person name="Gladieux P."/>
            <person name="Thoren M.H."/>
            <person name="Johannesson H."/>
        </authorList>
    </citation>
    <scope>NUCLEOTIDE SEQUENCE</scope>
    <source>
        <strain evidence="2">CBS 508.74</strain>
    </source>
</reference>
<dbReference type="GeneID" id="89937938"/>
<proteinExistence type="predicted"/>
<accession>A0AAN6T9C5</accession>
<organism evidence="2 3">
    <name type="scientific">Canariomyces notabilis</name>
    <dbReference type="NCBI Taxonomy" id="2074819"/>
    <lineage>
        <taxon>Eukaryota</taxon>
        <taxon>Fungi</taxon>
        <taxon>Dikarya</taxon>
        <taxon>Ascomycota</taxon>
        <taxon>Pezizomycotina</taxon>
        <taxon>Sordariomycetes</taxon>
        <taxon>Sordariomycetidae</taxon>
        <taxon>Sordariales</taxon>
        <taxon>Chaetomiaceae</taxon>
        <taxon>Canariomyces</taxon>
    </lineage>
</organism>
<gene>
    <name evidence="2" type="ORF">N656DRAFT_770933</name>
</gene>
<keyword evidence="3" id="KW-1185">Reference proteome</keyword>
<reference evidence="2" key="1">
    <citation type="journal article" date="2023" name="Mol. Phylogenet. Evol.">
        <title>Genome-scale phylogeny and comparative genomics of the fungal order Sordariales.</title>
        <authorList>
            <person name="Hensen N."/>
            <person name="Bonometti L."/>
            <person name="Westerberg I."/>
            <person name="Brannstrom I.O."/>
            <person name="Guillou S."/>
            <person name="Cros-Aarteil S."/>
            <person name="Calhoun S."/>
            <person name="Haridas S."/>
            <person name="Kuo A."/>
            <person name="Mondo S."/>
            <person name="Pangilinan J."/>
            <person name="Riley R."/>
            <person name="LaButti K."/>
            <person name="Andreopoulos B."/>
            <person name="Lipzen A."/>
            <person name="Chen C."/>
            <person name="Yan M."/>
            <person name="Daum C."/>
            <person name="Ng V."/>
            <person name="Clum A."/>
            <person name="Steindorff A."/>
            <person name="Ohm R.A."/>
            <person name="Martin F."/>
            <person name="Silar P."/>
            <person name="Natvig D.O."/>
            <person name="Lalanne C."/>
            <person name="Gautier V."/>
            <person name="Ament-Velasquez S.L."/>
            <person name="Kruys A."/>
            <person name="Hutchinson M.I."/>
            <person name="Powell A.J."/>
            <person name="Barry K."/>
            <person name="Miller A.N."/>
            <person name="Grigoriev I.V."/>
            <person name="Debuchy R."/>
            <person name="Gladieux P."/>
            <person name="Hiltunen Thoren M."/>
            <person name="Johannesson H."/>
        </authorList>
    </citation>
    <scope>NUCLEOTIDE SEQUENCE</scope>
    <source>
        <strain evidence="2">CBS 508.74</strain>
    </source>
</reference>
<evidence type="ECO:0000256" key="1">
    <source>
        <dbReference type="SAM" id="MobiDB-lite"/>
    </source>
</evidence>
<feature type="region of interest" description="Disordered" evidence="1">
    <location>
        <begin position="1"/>
        <end position="21"/>
    </location>
</feature>
<dbReference type="EMBL" id="MU853355">
    <property type="protein sequence ID" value="KAK4109618.1"/>
    <property type="molecule type" value="Genomic_DNA"/>
</dbReference>
<evidence type="ECO:0000313" key="2">
    <source>
        <dbReference type="EMBL" id="KAK4109618.1"/>
    </source>
</evidence>
<sequence>MQPPPVPISTSTLPPPHANTISSTAGLLRLLTPSSTMLPQTSTSRRLRKYWQAPTPSEPSQPELNTTARVPILPVNLASKQAETTNTHSVIERLSCLASQQLGTVPNYHFMRSLPGLNIMMDDNSHEKAEAAKTKPDKRKTEAKESGSNRR</sequence>
<feature type="compositionally biased region" description="Pro residues" evidence="1">
    <location>
        <begin position="1"/>
        <end position="17"/>
    </location>
</feature>